<evidence type="ECO:0000313" key="3">
    <source>
        <dbReference type="Proteomes" id="UP000199256"/>
    </source>
</evidence>
<accession>A0A1H7KR59</accession>
<evidence type="ECO:0000259" key="1">
    <source>
        <dbReference type="Pfam" id="PF18433"/>
    </source>
</evidence>
<dbReference type="STRING" id="1396821.SAMN05444515_10690"/>
<dbReference type="AlphaFoldDB" id="A0A1H7KR59"/>
<feature type="domain" description="DUF5610" evidence="1">
    <location>
        <begin position="38"/>
        <end position="150"/>
    </location>
</feature>
<evidence type="ECO:0000313" key="2">
    <source>
        <dbReference type="EMBL" id="SEK89279.1"/>
    </source>
</evidence>
<dbReference type="Pfam" id="PF18433">
    <property type="entry name" value="DUF5610"/>
    <property type="match status" value="1"/>
</dbReference>
<name>A0A1H7KR59_9GAMM</name>
<keyword evidence="3" id="KW-1185">Reference proteome</keyword>
<protein>
    <recommendedName>
        <fullName evidence="1">DUF5610 domain-containing protein</fullName>
    </recommendedName>
</protein>
<reference evidence="3" key="1">
    <citation type="submission" date="2016-10" db="EMBL/GenBank/DDBJ databases">
        <authorList>
            <person name="Varghese N."/>
            <person name="Submissions S."/>
        </authorList>
    </citation>
    <scope>NUCLEOTIDE SEQUENCE [LARGE SCALE GENOMIC DNA]</scope>
    <source>
        <strain evidence="3">DSM 241</strain>
    </source>
</reference>
<proteinExistence type="predicted"/>
<organism evidence="2 3">
    <name type="scientific">Ectothiorhodospira marina</name>
    <dbReference type="NCBI Taxonomy" id="1396821"/>
    <lineage>
        <taxon>Bacteria</taxon>
        <taxon>Pseudomonadati</taxon>
        <taxon>Pseudomonadota</taxon>
        <taxon>Gammaproteobacteria</taxon>
        <taxon>Chromatiales</taxon>
        <taxon>Ectothiorhodospiraceae</taxon>
        <taxon>Ectothiorhodospira</taxon>
    </lineage>
</organism>
<sequence>MAIDHSVFPVSLKTPDFRPGAKGAGQGIASGDNGSARSLNALQNKILQNLAKQIPGQSLGGMKRLDANDFTPEKVAERIAGFVEMGLANARARGASEEQLQTLKEQATRGVEQGFKEAREILGGLNLLDGKIKADVDETEALTFAALKNLALDPQDRDLAGMTRLSMMERYQRAESLELNITTQSGAQVSIQFQSAQDNRVQAEARMEGGDSRGWLDVSRTEQSGYSFSIQGDLNPDELRAVEDLVRDVGQLADQFFNGDVQQAFEMLPDLRFDTSQLQSMDLNMTRTETYRMAQSYEQTQQMESPERSMPGRRLGQLMEAMQERFNLPSLQFLANPMDDGGLIMKTLVEQDTRFKEADTEQQQRFQENMARLLDAVGQ</sequence>
<dbReference type="Gene3D" id="1.10.132.90">
    <property type="match status" value="1"/>
</dbReference>
<gene>
    <name evidence="2" type="ORF">SAMN05444515_10690</name>
</gene>
<dbReference type="RefSeq" id="WP_090252751.1">
    <property type="nucleotide sequence ID" value="NZ_FOAA01000006.1"/>
</dbReference>
<dbReference type="Proteomes" id="UP000199256">
    <property type="component" value="Unassembled WGS sequence"/>
</dbReference>
<dbReference type="InterPro" id="IPR041651">
    <property type="entry name" value="DUF5610"/>
</dbReference>
<dbReference type="OrthoDB" id="7366224at2"/>
<dbReference type="EMBL" id="FOAA01000006">
    <property type="protein sequence ID" value="SEK89279.1"/>
    <property type="molecule type" value="Genomic_DNA"/>
</dbReference>